<feature type="binding site" evidence="10">
    <location>
        <begin position="43"/>
        <end position="50"/>
    </location>
    <ligand>
        <name>ATP</name>
        <dbReference type="ChEBI" id="CHEBI:30616"/>
    </ligand>
</feature>
<dbReference type="NCBIfam" id="TIGR00174">
    <property type="entry name" value="miaA"/>
    <property type="match status" value="1"/>
</dbReference>
<evidence type="ECO:0000256" key="7">
    <source>
        <dbReference type="ARBA" id="ARBA00022840"/>
    </source>
</evidence>
<evidence type="ECO:0000256" key="11">
    <source>
        <dbReference type="RuleBase" id="RU003783"/>
    </source>
</evidence>
<dbReference type="InterPro" id="IPR039657">
    <property type="entry name" value="Dimethylallyltransferase"/>
</dbReference>
<keyword evidence="5 10" id="KW-0819">tRNA processing</keyword>
<dbReference type="Gene3D" id="1.10.20.140">
    <property type="match status" value="1"/>
</dbReference>
<comment type="subunit">
    <text evidence="10">Monomer.</text>
</comment>
<keyword evidence="8 10" id="KW-0460">Magnesium</keyword>
<evidence type="ECO:0000256" key="5">
    <source>
        <dbReference type="ARBA" id="ARBA00022694"/>
    </source>
</evidence>
<feature type="site" description="Interaction with substrate tRNA" evidence="10">
    <location>
        <position position="134"/>
    </location>
</feature>
<feature type="binding site" evidence="10">
    <location>
        <begin position="45"/>
        <end position="50"/>
    </location>
    <ligand>
        <name>substrate</name>
    </ligand>
</feature>
<evidence type="ECO:0000256" key="10">
    <source>
        <dbReference type="HAMAP-Rule" id="MF_00185"/>
    </source>
</evidence>
<evidence type="ECO:0000256" key="1">
    <source>
        <dbReference type="ARBA" id="ARBA00001946"/>
    </source>
</evidence>
<dbReference type="Proteomes" id="UP000236728">
    <property type="component" value="Unassembled WGS sequence"/>
</dbReference>
<evidence type="ECO:0000256" key="6">
    <source>
        <dbReference type="ARBA" id="ARBA00022741"/>
    </source>
</evidence>
<evidence type="ECO:0000256" key="4">
    <source>
        <dbReference type="ARBA" id="ARBA00022679"/>
    </source>
</evidence>
<dbReference type="PANTHER" id="PTHR11088:SF60">
    <property type="entry name" value="TRNA DIMETHYLALLYLTRANSFERASE"/>
    <property type="match status" value="1"/>
</dbReference>
<reference evidence="14 15" key="1">
    <citation type="submission" date="2016-10" db="EMBL/GenBank/DDBJ databases">
        <authorList>
            <person name="de Groot N.N."/>
        </authorList>
    </citation>
    <scope>NUCLEOTIDE SEQUENCE [LARGE SCALE GENOMIC DNA]</scope>
    <source>
        <strain evidence="14 15">DSM 22489</strain>
    </source>
</reference>
<dbReference type="GO" id="GO:0006400">
    <property type="term" value="P:tRNA modification"/>
    <property type="evidence" value="ECO:0007669"/>
    <property type="project" value="TreeGrafter"/>
</dbReference>
<evidence type="ECO:0000256" key="13">
    <source>
        <dbReference type="RuleBase" id="RU003785"/>
    </source>
</evidence>
<evidence type="ECO:0000256" key="3">
    <source>
        <dbReference type="ARBA" id="ARBA00005842"/>
    </source>
</evidence>
<dbReference type="InterPro" id="IPR027417">
    <property type="entry name" value="P-loop_NTPase"/>
</dbReference>
<sequence>MLFTTHYSLLTSHYSLTTYHFSLLTSHLSLTASIPAPLIVLAGPTASGKTSLAIHLAEQLNGEILSCDSVSVYRGLDIGSAKPSLEERTRIPHYGLDWYAPNEEATAGDYARRGRIALADITSRGKLPIVAGGTGLYLRALIEGLAPAPQRDEALRDRLRAREEKRPGSLHRLLTRFDARAAAAIHANDIPKVIRALEMTLLAQAPQTTQWAAGKEALEGYSVLRLGLDPPRALLYERINARAAAMFERGLVEETAAIRAEYGEALRSMGALGYAQASALLRGEITREEAIRAAQQGHRNYAKRQLTWFRREPDMRWLQGFGDAANIQHEALETTLDFLSAANGPYIQSLQEDDKA</sequence>
<dbReference type="InterPro" id="IPR018022">
    <property type="entry name" value="IPT"/>
</dbReference>
<comment type="function">
    <text evidence="2 10 12">Catalyzes the transfer of a dimethylallyl group onto the adenine at position 37 in tRNAs that read codons beginning with uridine, leading to the formation of N6-(dimethylallyl)adenosine (i(6)A).</text>
</comment>
<dbReference type="AlphaFoldDB" id="A0A1H6A4L2"/>
<comment type="cofactor">
    <cofactor evidence="1 10">
        <name>Mg(2+)</name>
        <dbReference type="ChEBI" id="CHEBI:18420"/>
    </cofactor>
</comment>
<evidence type="ECO:0000256" key="12">
    <source>
        <dbReference type="RuleBase" id="RU003784"/>
    </source>
</evidence>
<comment type="caution">
    <text evidence="10">Lacks conserved residue(s) required for the propagation of feature annotation.</text>
</comment>
<proteinExistence type="inferred from homology"/>
<dbReference type="Pfam" id="PF01715">
    <property type="entry name" value="IPPT"/>
    <property type="match status" value="1"/>
</dbReference>
<dbReference type="EMBL" id="FNVA01000005">
    <property type="protein sequence ID" value="SEG43292.1"/>
    <property type="molecule type" value="Genomic_DNA"/>
</dbReference>
<dbReference type="GO" id="GO:0005524">
    <property type="term" value="F:ATP binding"/>
    <property type="evidence" value="ECO:0007669"/>
    <property type="project" value="UniProtKB-UniRule"/>
</dbReference>
<dbReference type="GO" id="GO:0052381">
    <property type="term" value="F:tRNA dimethylallyltransferase activity"/>
    <property type="evidence" value="ECO:0007669"/>
    <property type="project" value="UniProtKB-UniRule"/>
</dbReference>
<name>A0A1H6A4L2_9BACT</name>
<keyword evidence="15" id="KW-1185">Reference proteome</keyword>
<comment type="catalytic activity">
    <reaction evidence="9 10 11">
        <text>adenosine(37) in tRNA + dimethylallyl diphosphate = N(6)-dimethylallyladenosine(37) in tRNA + diphosphate</text>
        <dbReference type="Rhea" id="RHEA:26482"/>
        <dbReference type="Rhea" id="RHEA-COMP:10162"/>
        <dbReference type="Rhea" id="RHEA-COMP:10375"/>
        <dbReference type="ChEBI" id="CHEBI:33019"/>
        <dbReference type="ChEBI" id="CHEBI:57623"/>
        <dbReference type="ChEBI" id="CHEBI:74411"/>
        <dbReference type="ChEBI" id="CHEBI:74415"/>
        <dbReference type="EC" id="2.5.1.75"/>
    </reaction>
</comment>
<evidence type="ECO:0000256" key="8">
    <source>
        <dbReference type="ARBA" id="ARBA00022842"/>
    </source>
</evidence>
<protein>
    <recommendedName>
        <fullName evidence="10">tRNA dimethylallyltransferase</fullName>
        <ecNumber evidence="10">2.5.1.75</ecNumber>
    </recommendedName>
    <alternativeName>
        <fullName evidence="10">Dimethylallyl diphosphate:tRNA dimethylallyltransferase</fullName>
        <shortName evidence="10">DMAPP:tRNA dimethylallyltransferase</shortName>
        <shortName evidence="10">DMATase</shortName>
    </alternativeName>
    <alternativeName>
        <fullName evidence="10">Isopentenyl-diphosphate:tRNA isopentenyltransferase</fullName>
        <shortName evidence="10">IPP transferase</shortName>
        <shortName evidence="10">IPPT</shortName>
        <shortName evidence="10">IPTase</shortName>
    </alternativeName>
</protein>
<evidence type="ECO:0000256" key="9">
    <source>
        <dbReference type="ARBA" id="ARBA00049563"/>
    </source>
</evidence>
<keyword evidence="7 10" id="KW-0067">ATP-binding</keyword>
<dbReference type="PANTHER" id="PTHR11088">
    <property type="entry name" value="TRNA DIMETHYLALLYLTRANSFERASE"/>
    <property type="match status" value="1"/>
</dbReference>
<evidence type="ECO:0000313" key="14">
    <source>
        <dbReference type="EMBL" id="SEG43292.1"/>
    </source>
</evidence>
<keyword evidence="4 10" id="KW-0808">Transferase</keyword>
<dbReference type="EC" id="2.5.1.75" evidence="10"/>
<comment type="similarity">
    <text evidence="3 10 13">Belongs to the IPP transferase family.</text>
</comment>
<dbReference type="HAMAP" id="MF_00185">
    <property type="entry name" value="IPP_trans"/>
    <property type="match status" value="1"/>
</dbReference>
<feature type="site" description="Interaction with substrate tRNA" evidence="10">
    <location>
        <position position="156"/>
    </location>
</feature>
<accession>A0A1H6A4L2</accession>
<gene>
    <name evidence="10" type="primary">miaA</name>
    <name evidence="14" type="ORF">SAMN05421819_2906</name>
</gene>
<dbReference type="SUPFAM" id="SSF52540">
    <property type="entry name" value="P-loop containing nucleoside triphosphate hydrolases"/>
    <property type="match status" value="2"/>
</dbReference>
<evidence type="ECO:0000256" key="2">
    <source>
        <dbReference type="ARBA" id="ARBA00003213"/>
    </source>
</evidence>
<feature type="region of interest" description="Interaction with substrate tRNA" evidence="10">
    <location>
        <begin position="68"/>
        <end position="71"/>
    </location>
</feature>
<evidence type="ECO:0000313" key="15">
    <source>
        <dbReference type="Proteomes" id="UP000236728"/>
    </source>
</evidence>
<organism evidence="14 15">
    <name type="scientific">Bryocella elongata</name>
    <dbReference type="NCBI Taxonomy" id="863522"/>
    <lineage>
        <taxon>Bacteria</taxon>
        <taxon>Pseudomonadati</taxon>
        <taxon>Acidobacteriota</taxon>
        <taxon>Terriglobia</taxon>
        <taxon>Terriglobales</taxon>
        <taxon>Acidobacteriaceae</taxon>
        <taxon>Bryocella</taxon>
    </lineage>
</organism>
<keyword evidence="6 10" id="KW-0547">Nucleotide-binding</keyword>
<dbReference type="Gene3D" id="3.40.50.300">
    <property type="entry name" value="P-loop containing nucleotide triphosphate hydrolases"/>
    <property type="match status" value="1"/>
</dbReference>